<accession>A0AC34QMM1</accession>
<evidence type="ECO:0000313" key="2">
    <source>
        <dbReference type="WBParaSite" id="JU765_v2.g17795.t1"/>
    </source>
</evidence>
<reference evidence="2" key="1">
    <citation type="submission" date="2022-11" db="UniProtKB">
        <authorList>
            <consortium name="WormBaseParasite"/>
        </authorList>
    </citation>
    <scope>IDENTIFICATION</scope>
</reference>
<proteinExistence type="predicted"/>
<dbReference type="WBParaSite" id="JU765_v2.g17795.t1">
    <property type="protein sequence ID" value="JU765_v2.g17795.t1"/>
    <property type="gene ID" value="JU765_v2.g17795"/>
</dbReference>
<organism evidence="1 2">
    <name type="scientific">Panagrolaimus sp. JU765</name>
    <dbReference type="NCBI Taxonomy" id="591449"/>
    <lineage>
        <taxon>Eukaryota</taxon>
        <taxon>Metazoa</taxon>
        <taxon>Ecdysozoa</taxon>
        <taxon>Nematoda</taxon>
        <taxon>Chromadorea</taxon>
        <taxon>Rhabditida</taxon>
        <taxon>Tylenchina</taxon>
        <taxon>Panagrolaimomorpha</taxon>
        <taxon>Panagrolaimoidea</taxon>
        <taxon>Panagrolaimidae</taxon>
        <taxon>Panagrolaimus</taxon>
    </lineage>
</organism>
<protein>
    <submittedName>
        <fullName evidence="2">Beta-N-acetylhexosaminidase</fullName>
    </submittedName>
</protein>
<evidence type="ECO:0000313" key="1">
    <source>
        <dbReference type="Proteomes" id="UP000887576"/>
    </source>
</evidence>
<dbReference type="Proteomes" id="UP000887576">
    <property type="component" value="Unplaced"/>
</dbReference>
<sequence length="368" mass="42123">MVDSSRHFLSVNVIKRQIDLMAQNKMNVFHWHLVDSESFPYTSTKFPDISAKGAYTPKHVYTVAQMKDIIEFARLRGIRVVPEFDTPGHTGAWGAGVPGLLSLCYNSQGVNNILGNIIDPTKDANWQFLTDFFGEALDFFKDGYFHFGGDETDTYMLQCWERNKDVLNWMQNNGFGKDTTKLLNYYFQKLVKLVQTHKNTTMIFWQEVLDMNVAPAGSVAHVWKGNNLDEIMQEMYTVTAAGHRALLSSCWYLNYIKYGADWPDFYACDPQHFGGTDEQNQLVLGGEAAIWGEFVDGTNLTPRLWPRASAVAERLWSDPGQTSSSSAAWPRLHEHRCRMMSRGYEVEPPNDPDYCPDFWDPQYPDMQT</sequence>
<name>A0AC34QMM1_9BILA</name>